<gene>
    <name evidence="2" type="ORF">MARU1_000950</name>
</gene>
<feature type="compositionally biased region" description="Basic and acidic residues" evidence="1">
    <location>
        <begin position="186"/>
        <end position="198"/>
    </location>
</feature>
<feature type="compositionally biased region" description="Polar residues" evidence="1">
    <location>
        <begin position="407"/>
        <end position="424"/>
    </location>
</feature>
<feature type="compositionally biased region" description="Low complexity" evidence="1">
    <location>
        <begin position="122"/>
        <end position="135"/>
    </location>
</feature>
<name>A0AAJ5YYV4_9BASI</name>
<feature type="region of interest" description="Disordered" evidence="1">
    <location>
        <begin position="701"/>
        <end position="720"/>
    </location>
</feature>
<keyword evidence="3" id="KW-1185">Reference proteome</keyword>
<reference evidence="2 3" key="1">
    <citation type="submission" date="2023-03" db="EMBL/GenBank/DDBJ databases">
        <title>Mating type loci evolution in Malassezia.</title>
        <authorList>
            <person name="Coelho M.A."/>
        </authorList>
    </citation>
    <scope>NUCLEOTIDE SEQUENCE [LARGE SCALE GENOMIC DNA]</scope>
    <source>
        <strain evidence="2 3">CBS 13387</strain>
    </source>
</reference>
<feature type="region of interest" description="Disordered" evidence="1">
    <location>
        <begin position="585"/>
        <end position="623"/>
    </location>
</feature>
<feature type="compositionally biased region" description="Polar residues" evidence="1">
    <location>
        <begin position="149"/>
        <end position="165"/>
    </location>
</feature>
<dbReference type="AlphaFoldDB" id="A0AAJ5YYV4"/>
<feature type="compositionally biased region" description="Polar residues" evidence="1">
    <location>
        <begin position="172"/>
        <end position="182"/>
    </location>
</feature>
<dbReference type="EMBL" id="CP119917">
    <property type="protein sequence ID" value="WFD14939.1"/>
    <property type="molecule type" value="Genomic_DNA"/>
</dbReference>
<feature type="compositionally biased region" description="Low complexity" evidence="1">
    <location>
        <begin position="303"/>
        <end position="323"/>
    </location>
</feature>
<feature type="compositionally biased region" description="Low complexity" evidence="1">
    <location>
        <begin position="100"/>
        <end position="113"/>
    </location>
</feature>
<evidence type="ECO:0000313" key="2">
    <source>
        <dbReference type="EMBL" id="WFD14939.1"/>
    </source>
</evidence>
<evidence type="ECO:0000256" key="1">
    <source>
        <dbReference type="SAM" id="MobiDB-lite"/>
    </source>
</evidence>
<accession>A0AAJ5YYV4</accession>
<sequence length="720" mass="77353">MSDAEKAADQPISEYMSAVTQFDTSFVQEIHATQDLSTAEPHTAHSFTGVDSMSGVASAPASTLGSPTMLASPLTSFSNLHIGQPEARPRRSAARLKRNAAITRPRAASAASDSPRHVLRTSHASNVAASSDNDAFSTTSEQAVDMTRDTPSLISSLEHTDQGSPVSRAASLRSTQARQSPTILLHRGDHAEFDEHRARLPGTSSAPHQGRSMPPSQRSVSSPMPLRRAQVADDKVAHSLVSYSPSPPTPERPLWSLPDDAQQDSAHNEHIGMSRSNSTASAYSDDPAGAESRKAELPESDVPPSNEAPATSPSSAPAVPTDPWLQTPKSPLLQDTLRDMFDSFASALTDLGMDTKEPIRGLDDVSVSYHNAPYQGGSHGLPSHPSTLESMLPPDPPKLAAKPASTLMPTEPNTPLTRTPSTKSDVPPVPEHRLDVYGYNIWWPHAFDITSNLNYDSVSTGQRARLFGDAMIDLMTRPTHLDVWIQQIKSQRPNQADVLTRQVQQQQLEELEATLSPRLDDPKQTPNELPLPSNIPYPLLAKAQSAAHADPGISLARVSPRKGASSSIMQSSTAFLMNQLERGRDLLTPNTAPSPTPPRQRTPTLAAPSTSHASPNAPSVMHRSLSARTLGAASTSGSVPMGLGIVQRSASQAPPDPAFSAALTRVRDALPDINDATARHYLTKSQGDDVRAINDYMAEHASRHDATQRRGIFSRATRTR</sequence>
<protein>
    <submittedName>
        <fullName evidence="2">Uncharacterized protein</fullName>
    </submittedName>
</protein>
<proteinExistence type="predicted"/>
<feature type="region of interest" description="Disordered" evidence="1">
    <location>
        <begin position="373"/>
        <end position="429"/>
    </location>
</feature>
<organism evidence="2 3">
    <name type="scientific">Malassezia arunalokei</name>
    <dbReference type="NCBI Taxonomy" id="1514897"/>
    <lineage>
        <taxon>Eukaryota</taxon>
        <taxon>Fungi</taxon>
        <taxon>Dikarya</taxon>
        <taxon>Basidiomycota</taxon>
        <taxon>Ustilaginomycotina</taxon>
        <taxon>Malasseziomycetes</taxon>
        <taxon>Malasseziales</taxon>
        <taxon>Malasseziaceae</taxon>
        <taxon>Malassezia</taxon>
    </lineage>
</organism>
<feature type="region of interest" description="Disordered" evidence="1">
    <location>
        <begin position="82"/>
        <end position="330"/>
    </location>
</feature>
<evidence type="ECO:0000313" key="3">
    <source>
        <dbReference type="Proteomes" id="UP001217582"/>
    </source>
</evidence>
<dbReference type="Proteomes" id="UP001217582">
    <property type="component" value="Chromosome 2"/>
</dbReference>